<dbReference type="OrthoDB" id="9788113at2"/>
<evidence type="ECO:0000256" key="1">
    <source>
        <dbReference type="ARBA" id="ARBA00004651"/>
    </source>
</evidence>
<feature type="binding site" description="axial binding residue" evidence="16">
    <location>
        <position position="189"/>
    </location>
    <ligand>
        <name>heme b</name>
        <dbReference type="ChEBI" id="CHEBI:60344"/>
        <label>1</label>
    </ligand>
    <ligandPart>
        <name>Fe</name>
        <dbReference type="ChEBI" id="CHEBI:18248"/>
    </ligandPart>
</feature>
<feature type="transmembrane region" description="Helical" evidence="17">
    <location>
        <begin position="131"/>
        <end position="153"/>
    </location>
</feature>
<evidence type="ECO:0000256" key="10">
    <source>
        <dbReference type="ARBA" id="ARBA00023002"/>
    </source>
</evidence>
<dbReference type="InterPro" id="IPR003816">
    <property type="entry name" value="Nitrate_red_gam"/>
</dbReference>
<evidence type="ECO:0000313" key="19">
    <source>
        <dbReference type="EMBL" id="SSC68651.1"/>
    </source>
</evidence>
<keyword evidence="3" id="KW-0813">Transport</keyword>
<dbReference type="GO" id="GO:0019645">
    <property type="term" value="P:anaerobic electron transport chain"/>
    <property type="evidence" value="ECO:0007669"/>
    <property type="project" value="UniProtKB-ARBA"/>
</dbReference>
<reference evidence="20" key="1">
    <citation type="submission" date="2018-07" db="EMBL/GenBank/DDBJ databases">
        <authorList>
            <person name="Peiro R."/>
            <person name="Begona"/>
            <person name="Cbmso G."/>
            <person name="Lopez M."/>
            <person name="Gonzalez S."/>
        </authorList>
    </citation>
    <scope>NUCLEOTIDE SEQUENCE [LARGE SCALE GENOMIC DNA]</scope>
</reference>
<evidence type="ECO:0000256" key="3">
    <source>
        <dbReference type="ARBA" id="ARBA00022448"/>
    </source>
</evidence>
<dbReference type="PANTHER" id="PTHR30598:SF3">
    <property type="entry name" value="RESPIRATORY NITRATE REDUCTASE 1 GAMMA CHAIN"/>
    <property type="match status" value="1"/>
</dbReference>
<evidence type="ECO:0000256" key="12">
    <source>
        <dbReference type="ARBA" id="ARBA00023063"/>
    </source>
</evidence>
<gene>
    <name evidence="19" type="ORF">RHIZ70_4359</name>
</gene>
<evidence type="ECO:0000256" key="6">
    <source>
        <dbReference type="ARBA" id="ARBA00022692"/>
    </source>
</evidence>
<dbReference type="SUPFAM" id="SSF103501">
    <property type="entry name" value="Respiratory nitrate reductase 1 gamma chain"/>
    <property type="match status" value="1"/>
</dbReference>
<sequence length="239" mass="26690">MSGFFNSLLFGIYPYIALVVLILGSIIRYDREPYTWRSGSSQLLRRRQLIWGSVLFHLGVLFIFAGHLVGLLTPIVIFDTLGISHSAKQTLAVVAGGIAGVMAIIGATLLVHRRLFDPRVRASSSTTDTLIIILLWIQLFLGLSTIPTSLAHLDGHEMVKFMNWAQGIFTFNPDAASYVADAALVFKLHLFLGLTILLLFPFTRLVHMLSAPVRYLWRPGYQVVRQRNRSASVNRIPAE</sequence>
<feature type="transmembrane region" description="Helical" evidence="17">
    <location>
        <begin position="178"/>
        <end position="200"/>
    </location>
</feature>
<feature type="transmembrane region" description="Helical" evidence="17">
    <location>
        <begin position="12"/>
        <end position="29"/>
    </location>
</feature>
<dbReference type="RefSeq" id="WP_115671315.1">
    <property type="nucleotide sequence ID" value="NZ_UEYP01000008.1"/>
</dbReference>
<dbReference type="GO" id="GO:0046872">
    <property type="term" value="F:metal ion binding"/>
    <property type="evidence" value="ECO:0007669"/>
    <property type="project" value="UniProtKB-KW"/>
</dbReference>
<evidence type="ECO:0000256" key="15">
    <source>
        <dbReference type="ARBA" id="ARBA00063882"/>
    </source>
</evidence>
<keyword evidence="5 16" id="KW-0349">Heme</keyword>
<keyword evidence="8" id="KW-0249">Electron transport</keyword>
<evidence type="ECO:0000256" key="13">
    <source>
        <dbReference type="ARBA" id="ARBA00023136"/>
    </source>
</evidence>
<dbReference type="GO" id="GO:0160182">
    <property type="term" value="F:nitrate reductase (quinone) activity"/>
    <property type="evidence" value="ECO:0007669"/>
    <property type="project" value="UniProtKB-EC"/>
</dbReference>
<keyword evidence="6 17" id="KW-0812">Transmembrane</keyword>
<feature type="transmembrane region" description="Helical" evidence="17">
    <location>
        <begin position="90"/>
        <end position="111"/>
    </location>
</feature>
<dbReference type="EC" id="1.7.5.1" evidence="2"/>
<feature type="transmembrane region" description="Helical" evidence="17">
    <location>
        <begin position="49"/>
        <end position="78"/>
    </location>
</feature>
<keyword evidence="4" id="KW-1003">Cell membrane</keyword>
<comment type="catalytic activity">
    <reaction evidence="14">
        <text>nitrate + a quinol = a quinone + nitrite + H2O</text>
        <dbReference type="Rhea" id="RHEA:56144"/>
        <dbReference type="ChEBI" id="CHEBI:15377"/>
        <dbReference type="ChEBI" id="CHEBI:16301"/>
        <dbReference type="ChEBI" id="CHEBI:17632"/>
        <dbReference type="ChEBI" id="CHEBI:24646"/>
        <dbReference type="ChEBI" id="CHEBI:132124"/>
        <dbReference type="EC" id="1.7.5.1"/>
    </reaction>
</comment>
<protein>
    <recommendedName>
        <fullName evidence="2">nitrate reductase (quinone)</fullName>
        <ecNumber evidence="2">1.7.5.1</ecNumber>
    </recommendedName>
</protein>
<comment type="subcellular location">
    <subcellularLocation>
        <location evidence="1">Cell membrane</location>
        <topology evidence="1">Multi-pass membrane protein</topology>
    </subcellularLocation>
</comment>
<dbReference type="AlphaFoldDB" id="A0A376ALF9"/>
<dbReference type="GO" id="GO:0042128">
    <property type="term" value="P:nitrate assimilation"/>
    <property type="evidence" value="ECO:0007669"/>
    <property type="project" value="UniProtKB-KW"/>
</dbReference>
<evidence type="ECO:0000256" key="5">
    <source>
        <dbReference type="ARBA" id="ARBA00022617"/>
    </source>
</evidence>
<dbReference type="InterPro" id="IPR036197">
    <property type="entry name" value="NarG-like_sf"/>
</dbReference>
<name>A0A376ALF9_9HYPH</name>
<evidence type="ECO:0000256" key="17">
    <source>
        <dbReference type="SAM" id="Phobius"/>
    </source>
</evidence>
<proteinExistence type="predicted"/>
<evidence type="ECO:0000256" key="16">
    <source>
        <dbReference type="PIRSR" id="PIRSR603816-1"/>
    </source>
</evidence>
<evidence type="ECO:0000256" key="9">
    <source>
        <dbReference type="ARBA" id="ARBA00022989"/>
    </source>
</evidence>
<evidence type="ECO:0000256" key="4">
    <source>
        <dbReference type="ARBA" id="ARBA00022475"/>
    </source>
</evidence>
<evidence type="ECO:0000256" key="7">
    <source>
        <dbReference type="ARBA" id="ARBA00022723"/>
    </source>
</evidence>
<evidence type="ECO:0000256" key="8">
    <source>
        <dbReference type="ARBA" id="ARBA00022982"/>
    </source>
</evidence>
<comment type="subunit">
    <text evidence="15">Dimer of heterotrimers each composed of an alpha, a beta and a gamma chain. Alpha and beta are catalytic chains; gamma chains are involved in binding the enzyme complex to the cytoplasmic membrane.</text>
</comment>
<dbReference type="InterPro" id="IPR051936">
    <property type="entry name" value="Heme-iron_electron_transfer"/>
</dbReference>
<dbReference type="GO" id="GO:0009325">
    <property type="term" value="C:nitrate reductase complex"/>
    <property type="evidence" value="ECO:0007669"/>
    <property type="project" value="InterPro"/>
</dbReference>
<keyword evidence="7" id="KW-0479">Metal-binding</keyword>
<evidence type="ECO:0000256" key="2">
    <source>
        <dbReference type="ARBA" id="ARBA00012500"/>
    </source>
</evidence>
<feature type="binding site" description="axial binding residue" evidence="16">
    <location>
        <position position="207"/>
    </location>
    <ligand>
        <name>heme b</name>
        <dbReference type="ChEBI" id="CHEBI:60344"/>
        <label>1</label>
    </ligand>
    <ligandPart>
        <name>Fe</name>
        <dbReference type="ChEBI" id="CHEBI:18248"/>
    </ligandPart>
</feature>
<dbReference type="Pfam" id="PF02665">
    <property type="entry name" value="Nitrate_red_gam"/>
    <property type="match status" value="1"/>
</dbReference>
<organism evidence="19 20">
    <name type="scientific">Ciceribacter selenitireducens ATCC BAA-1503</name>
    <dbReference type="NCBI Taxonomy" id="1336235"/>
    <lineage>
        <taxon>Bacteria</taxon>
        <taxon>Pseudomonadati</taxon>
        <taxon>Pseudomonadota</taxon>
        <taxon>Alphaproteobacteria</taxon>
        <taxon>Hyphomicrobiales</taxon>
        <taxon>Rhizobiaceae</taxon>
        <taxon>Ciceribacter</taxon>
    </lineage>
</organism>
<keyword evidence="11 16" id="KW-0408">Iron</keyword>
<evidence type="ECO:0000259" key="18">
    <source>
        <dbReference type="Pfam" id="PF02665"/>
    </source>
</evidence>
<keyword evidence="12" id="KW-0534">Nitrate assimilation</keyword>
<keyword evidence="10" id="KW-0560">Oxidoreductase</keyword>
<keyword evidence="20" id="KW-1185">Reference proteome</keyword>
<dbReference type="GO" id="GO:0005886">
    <property type="term" value="C:plasma membrane"/>
    <property type="evidence" value="ECO:0007669"/>
    <property type="project" value="UniProtKB-SubCell"/>
</dbReference>
<accession>A0A376ALF9</accession>
<dbReference type="EMBL" id="UEYP01000008">
    <property type="protein sequence ID" value="SSC68651.1"/>
    <property type="molecule type" value="Genomic_DNA"/>
</dbReference>
<keyword evidence="9 17" id="KW-1133">Transmembrane helix</keyword>
<dbReference type="Proteomes" id="UP000254764">
    <property type="component" value="Unassembled WGS sequence"/>
</dbReference>
<feature type="binding site" description="axial binding residue" evidence="16">
    <location>
        <position position="67"/>
    </location>
    <ligand>
        <name>heme b</name>
        <dbReference type="ChEBI" id="CHEBI:60344"/>
        <label>1</label>
    </ligand>
    <ligandPart>
        <name>Fe</name>
        <dbReference type="ChEBI" id="CHEBI:18248"/>
    </ligandPart>
</feature>
<evidence type="ECO:0000256" key="11">
    <source>
        <dbReference type="ARBA" id="ARBA00023004"/>
    </source>
</evidence>
<keyword evidence="13 17" id="KW-0472">Membrane</keyword>
<evidence type="ECO:0000313" key="20">
    <source>
        <dbReference type="Proteomes" id="UP000254764"/>
    </source>
</evidence>
<dbReference type="NCBIfam" id="TIGR00351">
    <property type="entry name" value="narI"/>
    <property type="match status" value="1"/>
</dbReference>
<feature type="domain" description="NarG-like" evidence="18">
    <location>
        <begin position="6"/>
        <end position="227"/>
    </location>
</feature>
<dbReference type="FunFam" id="1.20.950.20:FF:000001">
    <property type="entry name" value="Respiratory nitrate reductase subunit gamma"/>
    <property type="match status" value="1"/>
</dbReference>
<dbReference type="Gene3D" id="1.20.950.20">
    <property type="entry name" value="Transmembrane di-heme cytochromes, Chain C"/>
    <property type="match status" value="1"/>
</dbReference>
<dbReference type="PANTHER" id="PTHR30598">
    <property type="entry name" value="NITRATE REDUCTASE PRIVATE CHAPERONE, REDOX ENZYME MATURATION PROTEIN REMP FAMILY"/>
    <property type="match status" value="1"/>
</dbReference>
<evidence type="ECO:0000256" key="14">
    <source>
        <dbReference type="ARBA" id="ARBA00048294"/>
    </source>
</evidence>
<dbReference type="GO" id="GO:0009055">
    <property type="term" value="F:electron transfer activity"/>
    <property type="evidence" value="ECO:0007669"/>
    <property type="project" value="TreeGrafter"/>
</dbReference>
<feature type="binding site" description="axial binding residue" evidence="16">
    <location>
        <position position="57"/>
    </location>
    <ligand>
        <name>heme b</name>
        <dbReference type="ChEBI" id="CHEBI:60344"/>
        <label>1</label>
    </ligand>
    <ligandPart>
        <name>Fe</name>
        <dbReference type="ChEBI" id="CHEBI:18248"/>
    </ligandPart>
</feature>
<dbReference type="GO" id="GO:0020037">
    <property type="term" value="F:heme binding"/>
    <property type="evidence" value="ECO:0007669"/>
    <property type="project" value="TreeGrafter"/>
</dbReference>
<dbReference type="InterPro" id="IPR023234">
    <property type="entry name" value="NarG-like_domain"/>
</dbReference>